<name>A0ABV6SGK3_AZOPA</name>
<comment type="caution">
    <text evidence="1">The sequence shown here is derived from an EMBL/GenBank/DDBJ whole genome shotgun (WGS) entry which is preliminary data.</text>
</comment>
<gene>
    <name evidence="1" type="ORF">ACFFGX_03300</name>
</gene>
<dbReference type="PROSITE" id="PS51257">
    <property type="entry name" value="PROKAR_LIPOPROTEIN"/>
    <property type="match status" value="1"/>
</dbReference>
<dbReference type="InterPro" id="IPR039563">
    <property type="entry name" value="Peptidase_C39_single_dom"/>
</dbReference>
<reference evidence="1 2" key="1">
    <citation type="submission" date="2024-09" db="EMBL/GenBank/DDBJ databases">
        <authorList>
            <person name="Sun Q."/>
            <person name="Mori K."/>
        </authorList>
    </citation>
    <scope>NUCLEOTIDE SEQUENCE [LARGE SCALE GENOMIC DNA]</scope>
    <source>
        <strain evidence="1 2">NCAIM B.01794</strain>
    </source>
</reference>
<dbReference type="NCBIfam" id="NF033920">
    <property type="entry name" value="C39_PA2778_fam"/>
    <property type="match status" value="1"/>
</dbReference>
<sequence>MESVRNAIPAILLFGLFALLSACTRIPVLPAETASLPERVELTGVPFYPQSDYQGGPAALTSMLNQRGLETSPGLLRAQLQHLDREDAMATELEAAARRLGMQVFPLAPRLESVLVEVAAGNPVLVLQHPGLSWRGPSRQFAVVIGFDRREQQLVLRSGTTRRLIASFADFDRGWAKGGRWAVLTLPADRLPATAHGHP</sequence>
<evidence type="ECO:0000313" key="2">
    <source>
        <dbReference type="Proteomes" id="UP001589891"/>
    </source>
</evidence>
<protein>
    <submittedName>
        <fullName evidence="1">PA2778 family cysteine peptidase</fullName>
    </submittedName>
</protein>
<proteinExistence type="predicted"/>
<dbReference type="CDD" id="cd02549">
    <property type="entry name" value="Peptidase_C39A"/>
    <property type="match status" value="1"/>
</dbReference>
<dbReference type="RefSeq" id="WP_376942833.1">
    <property type="nucleotide sequence ID" value="NZ_CP171449.1"/>
</dbReference>
<dbReference type="Gene3D" id="3.90.70.10">
    <property type="entry name" value="Cysteine proteinases"/>
    <property type="match status" value="1"/>
</dbReference>
<dbReference type="Proteomes" id="UP001589891">
    <property type="component" value="Unassembled WGS sequence"/>
</dbReference>
<evidence type="ECO:0000313" key="1">
    <source>
        <dbReference type="EMBL" id="MFC0708658.1"/>
    </source>
</evidence>
<dbReference type="EMBL" id="JBHLSS010000024">
    <property type="protein sequence ID" value="MFC0708658.1"/>
    <property type="molecule type" value="Genomic_DNA"/>
</dbReference>
<accession>A0ABV6SGK3</accession>
<organism evidence="1 2">
    <name type="scientific">Azorhizophilus paspali</name>
    <name type="common">Azotobacter paspali</name>
    <dbReference type="NCBI Taxonomy" id="69963"/>
    <lineage>
        <taxon>Bacteria</taxon>
        <taxon>Pseudomonadati</taxon>
        <taxon>Pseudomonadota</taxon>
        <taxon>Gammaproteobacteria</taxon>
        <taxon>Pseudomonadales</taxon>
        <taxon>Pseudomonadaceae</taxon>
        <taxon>Azorhizophilus</taxon>
    </lineage>
</organism>
<keyword evidence="2" id="KW-1185">Reference proteome</keyword>